<dbReference type="Gene3D" id="3.40.525.10">
    <property type="entry name" value="CRAL-TRIO lipid binding domain"/>
    <property type="match status" value="1"/>
</dbReference>
<dbReference type="PANTHER" id="PTHR45824">
    <property type="entry name" value="GH16843P"/>
    <property type="match status" value="1"/>
</dbReference>
<dbReference type="OrthoDB" id="1724913at2759"/>
<gene>
    <name evidence="3" type="ORF">EPI10_030417</name>
</gene>
<dbReference type="InterPro" id="IPR036273">
    <property type="entry name" value="CRAL/TRIO_N_dom_sf"/>
</dbReference>
<feature type="region of interest" description="Disordered" evidence="1">
    <location>
        <begin position="1"/>
        <end position="33"/>
    </location>
</feature>
<dbReference type="InterPro" id="IPR036865">
    <property type="entry name" value="CRAL-TRIO_dom_sf"/>
</dbReference>
<accession>A0A5B6WZS2</accession>
<proteinExistence type="predicted"/>
<dbReference type="AlphaFoldDB" id="A0A5B6WZS2"/>
<dbReference type="SMART" id="SM01100">
    <property type="entry name" value="CRAL_TRIO_N"/>
    <property type="match status" value="1"/>
</dbReference>
<dbReference type="PANTHER" id="PTHR45824:SF18">
    <property type="entry name" value="OS01G0264700 PROTEIN"/>
    <property type="match status" value="1"/>
</dbReference>
<comment type="caution">
    <text evidence="3">The sequence shown here is derived from an EMBL/GenBank/DDBJ whole genome shotgun (WGS) entry which is preliminary data.</text>
</comment>
<organism evidence="3 4">
    <name type="scientific">Gossypium australe</name>
    <dbReference type="NCBI Taxonomy" id="47621"/>
    <lineage>
        <taxon>Eukaryota</taxon>
        <taxon>Viridiplantae</taxon>
        <taxon>Streptophyta</taxon>
        <taxon>Embryophyta</taxon>
        <taxon>Tracheophyta</taxon>
        <taxon>Spermatophyta</taxon>
        <taxon>Magnoliopsida</taxon>
        <taxon>eudicotyledons</taxon>
        <taxon>Gunneridae</taxon>
        <taxon>Pentapetalae</taxon>
        <taxon>rosids</taxon>
        <taxon>malvids</taxon>
        <taxon>Malvales</taxon>
        <taxon>Malvaceae</taxon>
        <taxon>Malvoideae</taxon>
        <taxon>Gossypium</taxon>
    </lineage>
</organism>
<protein>
    <submittedName>
        <fullName evidence="3">Random slug protein 5-like isoform X1</fullName>
    </submittedName>
</protein>
<dbReference type="Pfam" id="PF03765">
    <property type="entry name" value="CRAL_TRIO_N"/>
    <property type="match status" value="1"/>
</dbReference>
<dbReference type="EMBL" id="SMMG02000001">
    <property type="protein sequence ID" value="KAA3486514.1"/>
    <property type="molecule type" value="Genomic_DNA"/>
</dbReference>
<dbReference type="GO" id="GO:0008526">
    <property type="term" value="F:phosphatidylinositol transfer activity"/>
    <property type="evidence" value="ECO:0007669"/>
    <property type="project" value="TreeGrafter"/>
</dbReference>
<dbReference type="SUPFAM" id="SSF46938">
    <property type="entry name" value="CRAL/TRIO N-terminal domain"/>
    <property type="match status" value="1"/>
</dbReference>
<evidence type="ECO:0000259" key="2">
    <source>
        <dbReference type="SMART" id="SM01100"/>
    </source>
</evidence>
<dbReference type="Proteomes" id="UP000325315">
    <property type="component" value="Unassembled WGS sequence"/>
</dbReference>
<dbReference type="InterPro" id="IPR052578">
    <property type="entry name" value="PI_Transfer_CRAL-TRIO"/>
</dbReference>
<feature type="domain" description="CRAL/TRIO N-terminal" evidence="2">
    <location>
        <begin position="186"/>
        <end position="211"/>
    </location>
</feature>
<evidence type="ECO:0000256" key="1">
    <source>
        <dbReference type="SAM" id="MobiDB-lite"/>
    </source>
</evidence>
<evidence type="ECO:0000313" key="4">
    <source>
        <dbReference type="Proteomes" id="UP000325315"/>
    </source>
</evidence>
<name>A0A5B6WZS2_9ROSI</name>
<reference evidence="4" key="1">
    <citation type="journal article" date="2019" name="Plant Biotechnol. J.">
        <title>Genome sequencing of the Australian wild diploid species Gossypium australe highlights disease resistance and delayed gland morphogenesis.</title>
        <authorList>
            <person name="Cai Y."/>
            <person name="Cai X."/>
            <person name="Wang Q."/>
            <person name="Wang P."/>
            <person name="Zhang Y."/>
            <person name="Cai C."/>
            <person name="Xu Y."/>
            <person name="Wang K."/>
            <person name="Zhou Z."/>
            <person name="Wang C."/>
            <person name="Geng S."/>
            <person name="Li B."/>
            <person name="Dong Q."/>
            <person name="Hou Y."/>
            <person name="Wang H."/>
            <person name="Ai P."/>
            <person name="Liu Z."/>
            <person name="Yi F."/>
            <person name="Sun M."/>
            <person name="An G."/>
            <person name="Cheng J."/>
            <person name="Zhang Y."/>
            <person name="Shi Q."/>
            <person name="Xie Y."/>
            <person name="Shi X."/>
            <person name="Chang Y."/>
            <person name="Huang F."/>
            <person name="Chen Y."/>
            <person name="Hong S."/>
            <person name="Mi L."/>
            <person name="Sun Q."/>
            <person name="Zhang L."/>
            <person name="Zhou B."/>
            <person name="Peng R."/>
            <person name="Zhang X."/>
            <person name="Liu F."/>
        </authorList>
    </citation>
    <scope>NUCLEOTIDE SEQUENCE [LARGE SCALE GENOMIC DNA]</scope>
    <source>
        <strain evidence="4">cv. PA1801</strain>
    </source>
</reference>
<evidence type="ECO:0000313" key="3">
    <source>
        <dbReference type="EMBL" id="KAA3486514.1"/>
    </source>
</evidence>
<sequence>MVQRLGPLESRALAKEQASGGYKRNSGESKGTLKWKMNSNHPRRREAAKSVHELYRMVEFRPQALRREDTSHSLAFPPEVITSCVGSVFFNVIQISFQTVAVEYVSPGKGHLVFSFSCLNPWLPSMIQHLLELSKAELCKLPKMSSIQLKRGASDKSLSPVDQQAKIDDVRKLIGPVVDKLPVLCSDASILRFLRARNWNAKKASKMLKETLKWRLQYKPEAIRWVCILLFPTEHFLMKFGFLKHHKVTHYLR</sequence>
<keyword evidence="4" id="KW-1185">Reference proteome</keyword>
<dbReference type="InterPro" id="IPR011074">
    <property type="entry name" value="CRAL/TRIO_N_dom"/>
</dbReference>